<dbReference type="STRING" id="1117379.BABA_15172"/>
<dbReference type="InterPro" id="IPR036514">
    <property type="entry name" value="SGNH_hydro_sf"/>
</dbReference>
<evidence type="ECO:0000256" key="1">
    <source>
        <dbReference type="SAM" id="MobiDB-lite"/>
    </source>
</evidence>
<dbReference type="Proteomes" id="UP000006316">
    <property type="component" value="Unassembled WGS sequence"/>
</dbReference>
<dbReference type="eggNOG" id="COG2755">
    <property type="taxonomic scope" value="Bacteria"/>
</dbReference>
<reference evidence="2 3" key="1">
    <citation type="journal article" date="2012" name="Front. Microbiol.">
        <title>Redundancy and modularity in membrane-associated dissimilatory nitrate reduction in Bacillus.</title>
        <authorList>
            <person name="Heylen K."/>
            <person name="Keltjens J."/>
        </authorList>
    </citation>
    <scope>NUCLEOTIDE SEQUENCE [LARGE SCALE GENOMIC DNA]</scope>
    <source>
        <strain evidence="3">LMG 21833T</strain>
    </source>
</reference>
<accession>K6D1U2</accession>
<dbReference type="AlphaFoldDB" id="K6D1U2"/>
<protein>
    <recommendedName>
        <fullName evidence="4">SGNH/GDSL hydrolase family protein</fullName>
    </recommendedName>
</protein>
<keyword evidence="3" id="KW-1185">Reference proteome</keyword>
<dbReference type="PATRIC" id="fig|1117379.3.peg.3133"/>
<gene>
    <name evidence="2" type="ORF">BABA_15172</name>
</gene>
<organism evidence="2 3">
    <name type="scientific">Neobacillus bataviensis LMG 21833</name>
    <dbReference type="NCBI Taxonomy" id="1117379"/>
    <lineage>
        <taxon>Bacteria</taxon>
        <taxon>Bacillati</taxon>
        <taxon>Bacillota</taxon>
        <taxon>Bacilli</taxon>
        <taxon>Bacillales</taxon>
        <taxon>Bacillaceae</taxon>
        <taxon>Neobacillus</taxon>
    </lineage>
</organism>
<feature type="region of interest" description="Disordered" evidence="1">
    <location>
        <begin position="31"/>
        <end position="50"/>
    </location>
</feature>
<dbReference type="EMBL" id="AJLS01000115">
    <property type="protein sequence ID" value="EKN66462.1"/>
    <property type="molecule type" value="Genomic_DNA"/>
</dbReference>
<evidence type="ECO:0008006" key="4">
    <source>
        <dbReference type="Google" id="ProtNLM"/>
    </source>
</evidence>
<evidence type="ECO:0000313" key="3">
    <source>
        <dbReference type="Proteomes" id="UP000006316"/>
    </source>
</evidence>
<comment type="caution">
    <text evidence="2">The sequence shown here is derived from an EMBL/GenBank/DDBJ whole genome shotgun (WGS) entry which is preliminary data.</text>
</comment>
<evidence type="ECO:0000313" key="2">
    <source>
        <dbReference type="EMBL" id="EKN66462.1"/>
    </source>
</evidence>
<name>K6D1U2_9BACI</name>
<proteinExistence type="predicted"/>
<dbReference type="Gene3D" id="3.40.50.1110">
    <property type="entry name" value="SGNH hydrolase"/>
    <property type="match status" value="1"/>
</dbReference>
<sequence>MQKILTALLAVVFIIVLYLGQSHWNQQLEASAKGKSPAHSPATADVEKMDDTSDQDLLGLTKNWPETASARFQETLNEKQPFKVLFVGSPAIKDTYPIIQEKLMGAFGEKHIQVDLKTFTTTTTQLINSKQDAEIAAAKADLIVLEPFILTNNGVVGMDKTLNDITKIIIQSKVANPETTFILQPSYPLYKAKTYPKQTDELKTYAAKSNIAYLDHWIAWPDPNSEEIKDYLAPDNDAPSEKGIKVWSDYVVDFLISK</sequence>
<dbReference type="SUPFAM" id="SSF52266">
    <property type="entry name" value="SGNH hydrolase"/>
    <property type="match status" value="1"/>
</dbReference>